<dbReference type="InterPro" id="IPR011453">
    <property type="entry name" value="DUF1559"/>
</dbReference>
<name>A0A517SBM4_9PLAN</name>
<dbReference type="Proteomes" id="UP000315700">
    <property type="component" value="Chromosome"/>
</dbReference>
<sequence length="343" mass="36792">MKRRIGFTLIELLVVIAIIAILIALLLPAVQQAREAARRTQCRNNLKQLMLAVHNYHDVYNAFVPGCMHAATPRSGGNSSSFGPSFWGPLLPYFEQAALFNQLTWNGLSPGYVNEGPATSAGKLNRPFVLAAGIIPVMRCPSGTGPERTSDSFEVQAHYAGISGAADPVDFTEPRVTTVTEGGGGPSILSGGGMMLPNRPVNLRDCTDGSSNTMVFGEMSGKLIRLDGTFSFVTPSGTSHGWLMGTRVRGVPPTLDPGNTENDDRCFNIVTIRYRPNQTPFANQNFPGMGSNLGHNNPLNSSHTGGVFVGLGDGSVRFITENMHLETLKKIATRDDGQPVGEF</sequence>
<dbReference type="RefSeq" id="WP_145034941.1">
    <property type="nucleotide sequence ID" value="NZ_CP036271.1"/>
</dbReference>
<dbReference type="InterPro" id="IPR012902">
    <property type="entry name" value="N_methyl_site"/>
</dbReference>
<dbReference type="PANTHER" id="PTHR30093:SF2">
    <property type="entry name" value="TYPE II SECRETION SYSTEM PROTEIN H"/>
    <property type="match status" value="1"/>
</dbReference>
<dbReference type="Pfam" id="PF07596">
    <property type="entry name" value="SBP_bac_10"/>
    <property type="match status" value="1"/>
</dbReference>
<dbReference type="InterPro" id="IPR027558">
    <property type="entry name" value="Pre_pil_HX9DG_C"/>
</dbReference>
<protein>
    <submittedName>
        <fullName evidence="2">Putative major pilin subunit</fullName>
    </submittedName>
</protein>
<dbReference type="OrthoDB" id="280382at2"/>
<dbReference type="Pfam" id="PF07963">
    <property type="entry name" value="N_methyl"/>
    <property type="match status" value="1"/>
</dbReference>
<proteinExistence type="predicted"/>
<dbReference type="KEGG" id="ccos:Pan44_15400"/>
<dbReference type="Gene3D" id="3.30.700.10">
    <property type="entry name" value="Glycoprotein, Type 4 Pilin"/>
    <property type="match status" value="1"/>
</dbReference>
<accession>A0A517SBM4</accession>
<dbReference type="EMBL" id="CP036271">
    <property type="protein sequence ID" value="QDT53518.1"/>
    <property type="molecule type" value="Genomic_DNA"/>
</dbReference>
<dbReference type="NCBIfam" id="TIGR04294">
    <property type="entry name" value="pre_pil_HX9DG"/>
    <property type="match status" value="1"/>
</dbReference>
<keyword evidence="3" id="KW-1185">Reference proteome</keyword>
<dbReference type="PANTHER" id="PTHR30093">
    <property type="entry name" value="GENERAL SECRETION PATHWAY PROTEIN G"/>
    <property type="match status" value="1"/>
</dbReference>
<dbReference type="AlphaFoldDB" id="A0A517SBM4"/>
<feature type="domain" description="DUF1559" evidence="1">
    <location>
        <begin position="31"/>
        <end position="323"/>
    </location>
</feature>
<evidence type="ECO:0000259" key="1">
    <source>
        <dbReference type="Pfam" id="PF07596"/>
    </source>
</evidence>
<evidence type="ECO:0000313" key="2">
    <source>
        <dbReference type="EMBL" id="QDT53518.1"/>
    </source>
</evidence>
<reference evidence="2 3" key="1">
    <citation type="submission" date="2019-02" db="EMBL/GenBank/DDBJ databases">
        <title>Deep-cultivation of Planctomycetes and their phenomic and genomic characterization uncovers novel biology.</title>
        <authorList>
            <person name="Wiegand S."/>
            <person name="Jogler M."/>
            <person name="Boedeker C."/>
            <person name="Pinto D."/>
            <person name="Vollmers J."/>
            <person name="Rivas-Marin E."/>
            <person name="Kohn T."/>
            <person name="Peeters S.H."/>
            <person name="Heuer A."/>
            <person name="Rast P."/>
            <person name="Oberbeckmann S."/>
            <person name="Bunk B."/>
            <person name="Jeske O."/>
            <person name="Meyerdierks A."/>
            <person name="Storesund J.E."/>
            <person name="Kallscheuer N."/>
            <person name="Luecker S."/>
            <person name="Lage O.M."/>
            <person name="Pohl T."/>
            <person name="Merkel B.J."/>
            <person name="Hornburger P."/>
            <person name="Mueller R.-W."/>
            <person name="Bruemmer F."/>
            <person name="Labrenz M."/>
            <person name="Spormann A.M."/>
            <person name="Op den Camp H."/>
            <person name="Overmann J."/>
            <person name="Amann R."/>
            <person name="Jetten M.S.M."/>
            <person name="Mascher T."/>
            <person name="Medema M.H."/>
            <person name="Devos D.P."/>
            <person name="Kaster A.-K."/>
            <person name="Ovreas L."/>
            <person name="Rohde M."/>
            <person name="Galperin M.Y."/>
            <person name="Jogler C."/>
        </authorList>
    </citation>
    <scope>NUCLEOTIDE SEQUENCE [LARGE SCALE GENOMIC DNA]</scope>
    <source>
        <strain evidence="2 3">Pan44</strain>
    </source>
</reference>
<dbReference type="InterPro" id="IPR045584">
    <property type="entry name" value="Pilin-like"/>
</dbReference>
<dbReference type="NCBIfam" id="TIGR02532">
    <property type="entry name" value="IV_pilin_GFxxxE"/>
    <property type="match status" value="1"/>
</dbReference>
<dbReference type="InParanoid" id="A0A517SBM4"/>
<organism evidence="2 3">
    <name type="scientific">Caulifigura coniformis</name>
    <dbReference type="NCBI Taxonomy" id="2527983"/>
    <lineage>
        <taxon>Bacteria</taxon>
        <taxon>Pseudomonadati</taxon>
        <taxon>Planctomycetota</taxon>
        <taxon>Planctomycetia</taxon>
        <taxon>Planctomycetales</taxon>
        <taxon>Planctomycetaceae</taxon>
        <taxon>Caulifigura</taxon>
    </lineage>
</organism>
<dbReference type="SUPFAM" id="SSF54523">
    <property type="entry name" value="Pili subunits"/>
    <property type="match status" value="1"/>
</dbReference>
<evidence type="ECO:0000313" key="3">
    <source>
        <dbReference type="Proteomes" id="UP000315700"/>
    </source>
</evidence>
<gene>
    <name evidence="2" type="ORF">Pan44_15400</name>
</gene>